<keyword evidence="6 12" id="KW-0472">Membrane</keyword>
<dbReference type="SUPFAM" id="SSF53448">
    <property type="entry name" value="Nucleotide-diphospho-sugar transferases"/>
    <property type="match status" value="1"/>
</dbReference>
<feature type="binding site" evidence="9">
    <location>
        <position position="157"/>
    </location>
    <ligand>
        <name>UDP-alpha-D-glucose</name>
        <dbReference type="ChEBI" id="CHEBI:58885"/>
    </ligand>
</feature>
<dbReference type="GO" id="GO:0071555">
    <property type="term" value="P:cell wall organization"/>
    <property type="evidence" value="ECO:0007669"/>
    <property type="project" value="UniProtKB-KW"/>
</dbReference>
<feature type="transmembrane region" description="Helical" evidence="12">
    <location>
        <begin position="724"/>
        <end position="746"/>
    </location>
</feature>
<comment type="subcellular location">
    <subcellularLocation>
        <location evidence="1">Endomembrane system</location>
        <topology evidence="1">Multi-pass membrane protein</topology>
    </subcellularLocation>
</comment>
<keyword evidence="4 12" id="KW-0812">Transmembrane</keyword>
<evidence type="ECO:0000256" key="9">
    <source>
        <dbReference type="PIRSR" id="PIRSR605150-2"/>
    </source>
</evidence>
<feature type="binding site" evidence="10">
    <location>
        <position position="294"/>
    </location>
    <ligand>
        <name>Mn(2+)</name>
        <dbReference type="ChEBI" id="CHEBI:29035"/>
    </ligand>
</feature>
<evidence type="ECO:0000313" key="14">
    <source>
        <dbReference type="Proteomes" id="UP000516437"/>
    </source>
</evidence>
<dbReference type="AlphaFoldDB" id="A0A6A1VRA6"/>
<evidence type="ECO:0000256" key="6">
    <source>
        <dbReference type="ARBA" id="ARBA00023136"/>
    </source>
</evidence>
<dbReference type="PANTHER" id="PTHR13301">
    <property type="entry name" value="X-BOX TRANSCRIPTION FACTOR-RELATED"/>
    <property type="match status" value="1"/>
</dbReference>
<dbReference type="FunFam" id="3.90.550.10:FF:000135">
    <property type="entry name" value="Cellulose synthase-like protein G3"/>
    <property type="match status" value="1"/>
</dbReference>
<feature type="transmembrane region" description="Helical" evidence="12">
    <location>
        <begin position="662"/>
        <end position="686"/>
    </location>
</feature>
<dbReference type="GO" id="GO:0016760">
    <property type="term" value="F:cellulose synthase (UDP-forming) activity"/>
    <property type="evidence" value="ECO:0007669"/>
    <property type="project" value="InterPro"/>
</dbReference>
<dbReference type="InterPro" id="IPR029044">
    <property type="entry name" value="Nucleotide-diphossugar_trans"/>
</dbReference>
<evidence type="ECO:0000256" key="2">
    <source>
        <dbReference type="ARBA" id="ARBA00022676"/>
    </source>
</evidence>
<dbReference type="Proteomes" id="UP000516437">
    <property type="component" value="Chromosome 4"/>
</dbReference>
<feature type="binding site" evidence="10">
    <location>
        <position position="318"/>
    </location>
    <ligand>
        <name>Mn(2+)</name>
        <dbReference type="ChEBI" id="CHEBI:29035"/>
    </ligand>
</feature>
<evidence type="ECO:0000256" key="11">
    <source>
        <dbReference type="SAM" id="MobiDB-lite"/>
    </source>
</evidence>
<feature type="compositionally biased region" description="Polar residues" evidence="11">
    <location>
        <begin position="9"/>
        <end position="21"/>
    </location>
</feature>
<dbReference type="GO" id="GO:0012505">
    <property type="term" value="C:endomembrane system"/>
    <property type="evidence" value="ECO:0007669"/>
    <property type="project" value="UniProtKB-SubCell"/>
</dbReference>
<feature type="transmembrane region" description="Helical" evidence="12">
    <location>
        <begin position="34"/>
        <end position="56"/>
    </location>
</feature>
<evidence type="ECO:0000256" key="10">
    <source>
        <dbReference type="PIRSR" id="PIRSR605150-3"/>
    </source>
</evidence>
<evidence type="ECO:0000256" key="5">
    <source>
        <dbReference type="ARBA" id="ARBA00022989"/>
    </source>
</evidence>
<keyword evidence="5 12" id="KW-1133">Transmembrane helix</keyword>
<dbReference type="Gene3D" id="3.90.550.10">
    <property type="entry name" value="Spore Coat Polysaccharide Biosynthesis Protein SpsA, Chain A"/>
    <property type="match status" value="1"/>
</dbReference>
<feature type="transmembrane region" description="Helical" evidence="12">
    <location>
        <begin position="693"/>
        <end position="712"/>
    </location>
</feature>
<feature type="binding site" evidence="9">
    <location>
        <position position="128"/>
    </location>
    <ligand>
        <name>UDP-alpha-D-glucose</name>
        <dbReference type="ChEBI" id="CHEBI:58885"/>
    </ligand>
</feature>
<evidence type="ECO:0000256" key="8">
    <source>
        <dbReference type="PIRSR" id="PIRSR605150-1"/>
    </source>
</evidence>
<feature type="active site" evidence="8">
    <location>
        <position position="157"/>
    </location>
</feature>
<evidence type="ECO:0000313" key="13">
    <source>
        <dbReference type="EMBL" id="KAB1215441.1"/>
    </source>
</evidence>
<dbReference type="OrthoDB" id="72851at2759"/>
<feature type="region of interest" description="Disordered" evidence="11">
    <location>
        <begin position="1"/>
        <end position="22"/>
    </location>
</feature>
<evidence type="ECO:0000256" key="1">
    <source>
        <dbReference type="ARBA" id="ARBA00004127"/>
    </source>
</evidence>
<dbReference type="Pfam" id="PF03552">
    <property type="entry name" value="Cellulose_synt"/>
    <property type="match status" value="2"/>
</dbReference>
<proteinExistence type="predicted"/>
<evidence type="ECO:0000256" key="7">
    <source>
        <dbReference type="ARBA" id="ARBA00023316"/>
    </source>
</evidence>
<gene>
    <name evidence="13" type="ORF">CJ030_MR4G010548</name>
</gene>
<feature type="transmembrane region" description="Helical" evidence="12">
    <location>
        <begin position="531"/>
        <end position="552"/>
    </location>
</feature>
<dbReference type="InterPro" id="IPR005150">
    <property type="entry name" value="Cellulose_synth"/>
</dbReference>
<evidence type="ECO:0000256" key="4">
    <source>
        <dbReference type="ARBA" id="ARBA00022692"/>
    </source>
</evidence>
<dbReference type="GO" id="GO:0030244">
    <property type="term" value="P:cellulose biosynthetic process"/>
    <property type="evidence" value="ECO:0007669"/>
    <property type="project" value="InterPro"/>
</dbReference>
<evidence type="ECO:0000256" key="12">
    <source>
        <dbReference type="SAM" id="Phobius"/>
    </source>
</evidence>
<evidence type="ECO:0000256" key="3">
    <source>
        <dbReference type="ARBA" id="ARBA00022679"/>
    </source>
</evidence>
<feature type="transmembrane region" description="Helical" evidence="12">
    <location>
        <begin position="607"/>
        <end position="624"/>
    </location>
</feature>
<keyword evidence="7" id="KW-0961">Cell wall biogenesis/degradation</keyword>
<keyword evidence="14" id="KW-1185">Reference proteome</keyword>
<reference evidence="13 14" key="1">
    <citation type="journal article" date="2019" name="Plant Biotechnol. J.">
        <title>The red bayberry genome and genetic basis of sex determination.</title>
        <authorList>
            <person name="Jia H.M."/>
            <person name="Jia H.J."/>
            <person name="Cai Q.L."/>
            <person name="Wang Y."/>
            <person name="Zhao H.B."/>
            <person name="Yang W.F."/>
            <person name="Wang G.Y."/>
            <person name="Li Y.H."/>
            <person name="Zhan D.L."/>
            <person name="Shen Y.T."/>
            <person name="Niu Q.F."/>
            <person name="Chang L."/>
            <person name="Qiu J."/>
            <person name="Zhao L."/>
            <person name="Xie H.B."/>
            <person name="Fu W.Y."/>
            <person name="Jin J."/>
            <person name="Li X.W."/>
            <person name="Jiao Y."/>
            <person name="Zhou C.C."/>
            <person name="Tu T."/>
            <person name="Chai C.Y."/>
            <person name="Gao J.L."/>
            <person name="Fan L.J."/>
            <person name="van de Weg E."/>
            <person name="Wang J.Y."/>
            <person name="Gao Z.S."/>
        </authorList>
    </citation>
    <scope>NUCLEOTIDE SEQUENCE [LARGE SCALE GENOMIC DNA]</scope>
    <source>
        <tissue evidence="13">Leaves</tissue>
    </source>
</reference>
<name>A0A6A1VRA6_9ROSI</name>
<dbReference type="EMBL" id="RXIC02000022">
    <property type="protein sequence ID" value="KAB1215441.1"/>
    <property type="molecule type" value="Genomic_DNA"/>
</dbReference>
<keyword evidence="3" id="KW-0808">Transferase</keyword>
<accession>A0A6A1VRA6</accession>
<feature type="active site" evidence="8">
    <location>
        <position position="461"/>
    </location>
</feature>
<feature type="transmembrane region" description="Helical" evidence="12">
    <location>
        <begin position="62"/>
        <end position="82"/>
    </location>
</feature>
<feature type="binding site" evidence="9">
    <location>
        <position position="127"/>
    </location>
    <ligand>
        <name>UDP-alpha-D-glucose</name>
        <dbReference type="ChEBI" id="CHEBI:58885"/>
    </ligand>
</feature>
<sequence length="747" mass="84034">MDGVRGCSPSPTTNKATNSHTPHLHTLEPSRLTVFNRVFAAVYSCAILLLLCHHVLKLIHSTTLAAAFISLALLISDLLLALKWADTQPYRLRPIHRKEFPENLGKVVKESDYLALDVFICTADPYKEPPLGVANTALSVMAYDYPTEKISVYVSDDGGSQLTLFAFMEAAKFARHWLPFCRQNNVVERSPEAYFASNNSWTSEAEKIKTIYDSMKIRVENVVERGKLGDEYITGEEERRAFSKWTDGFTRQEHPTVIQVLLENSKDKDITDHFLPNLIYVSRQKSRTSPHNFKAGALNVLLRVSATMTNAPIILTLDCDMYSNDPTTPLRVLCYLFDPQIRSKQLGYIQFPQHFHGINKNDTYAGEFKRLFQINPVGFDGLAGPNHFGTGCFFCRRAFFGGPSTLLSPEVPELGPYHVVDRPLRSQLVMELAHKVAGCNYENQTKWGSEMGVRYGSLVEDYYTGYRLQCEGWTSIFCNPKRPAFLGDAPITLVDVLNQQKRWAIGLLEVGFSKFSPITFGIRSMGLLMGLAYAQIGFWAIWSIPITVYSFLPQLALLNGVSIFPVVSESWFLLYIFLFLGAYGQDFHDFVLFGGTVQRWWNDQRIWMIRGLTCYLFGLVEFSLKSIGISTQGFNVTSKVLDDEQSKRYEQGLFEFGVPSPMFVPLTIAAIINLVSLVKGLMWVLLGRSKLEGLFVQLLIAGIGVVNCWPIYEAMVLRSDKGRMPLRTTIISTFLASGLLAAASLLL</sequence>
<organism evidence="13 14">
    <name type="scientific">Morella rubra</name>
    <name type="common">Chinese bayberry</name>
    <dbReference type="NCBI Taxonomy" id="262757"/>
    <lineage>
        <taxon>Eukaryota</taxon>
        <taxon>Viridiplantae</taxon>
        <taxon>Streptophyta</taxon>
        <taxon>Embryophyta</taxon>
        <taxon>Tracheophyta</taxon>
        <taxon>Spermatophyta</taxon>
        <taxon>Magnoliopsida</taxon>
        <taxon>eudicotyledons</taxon>
        <taxon>Gunneridae</taxon>
        <taxon>Pentapetalae</taxon>
        <taxon>rosids</taxon>
        <taxon>fabids</taxon>
        <taxon>Fagales</taxon>
        <taxon>Myricaceae</taxon>
        <taxon>Morella</taxon>
    </lineage>
</organism>
<dbReference type="GO" id="GO:0016020">
    <property type="term" value="C:membrane"/>
    <property type="evidence" value="ECO:0007669"/>
    <property type="project" value="InterPro"/>
</dbReference>
<protein>
    <submittedName>
        <fullName evidence="13">Cellulose synthase-like protein G3</fullName>
    </submittedName>
</protein>
<comment type="caution">
    <text evidence="13">The sequence shown here is derived from an EMBL/GenBank/DDBJ whole genome shotgun (WGS) entry which is preliminary data.</text>
</comment>
<keyword evidence="2" id="KW-0328">Glycosyltransferase</keyword>